<feature type="domain" description="Luciferase-like" evidence="4">
    <location>
        <begin position="1"/>
        <end position="292"/>
    </location>
</feature>
<name>A0ABV8FKQ8_9ACTN</name>
<dbReference type="InterPro" id="IPR036661">
    <property type="entry name" value="Luciferase-like_sf"/>
</dbReference>
<feature type="region of interest" description="Disordered" evidence="3">
    <location>
        <begin position="335"/>
        <end position="394"/>
    </location>
</feature>
<sequence length="394" mass="43728">MQFGIFTIGDIAPDPVTGRTQSEAERIRNIVRIARHADELGLDVFALGEHHNPPFIPSSPPAILGHVAAVTRTIVLSTSVTLITTNDPVKIAEDYATVQHLAEGRLDLMLGRGNTGPVYPWFGKDIRDGVALALENYNLLHRLWREDVVDWEGGFRTALQGFTSTPRPLDDVPPFVWHGAIRSPEIAEQAAFYGNGYFANHILAPNFHFKPLVDLYRKRFEHYGHGTADQAIVGLGGQVFIARRSQDAYAAFRPYFENYGLFRGSRLDDYASQTPLSVGSPQEVIDKTLTFQEGFGDYQRQLWNLDGLALPVETALEQVELLATEVVPVLRRELESRRAPGVPDAPTHATLVRAKYGDAEPRQPRPNPNRGDNLSGDSPYQDSDPKAPARYPAV</sequence>
<organism evidence="5 6">
    <name type="scientific">Nocardiopsis sediminis</name>
    <dbReference type="NCBI Taxonomy" id="1778267"/>
    <lineage>
        <taxon>Bacteria</taxon>
        <taxon>Bacillati</taxon>
        <taxon>Actinomycetota</taxon>
        <taxon>Actinomycetes</taxon>
        <taxon>Streptosporangiales</taxon>
        <taxon>Nocardiopsidaceae</taxon>
        <taxon>Nocardiopsis</taxon>
    </lineage>
</organism>
<evidence type="ECO:0000256" key="3">
    <source>
        <dbReference type="SAM" id="MobiDB-lite"/>
    </source>
</evidence>
<accession>A0ABV8FKQ8</accession>
<keyword evidence="1 5" id="KW-0560">Oxidoreductase</keyword>
<dbReference type="Proteomes" id="UP001595847">
    <property type="component" value="Unassembled WGS sequence"/>
</dbReference>
<dbReference type="Gene3D" id="3.20.20.30">
    <property type="entry name" value="Luciferase-like domain"/>
    <property type="match status" value="1"/>
</dbReference>
<comment type="caution">
    <text evidence="5">The sequence shown here is derived from an EMBL/GenBank/DDBJ whole genome shotgun (WGS) entry which is preliminary data.</text>
</comment>
<dbReference type="EC" id="1.-.-.-" evidence="5"/>
<keyword evidence="2" id="KW-0503">Monooxygenase</keyword>
<dbReference type="GO" id="GO:0016491">
    <property type="term" value="F:oxidoreductase activity"/>
    <property type="evidence" value="ECO:0007669"/>
    <property type="project" value="UniProtKB-KW"/>
</dbReference>
<gene>
    <name evidence="5" type="ORF">ACFOVU_12355</name>
</gene>
<dbReference type="EMBL" id="JBHSBH010000008">
    <property type="protein sequence ID" value="MFC3996712.1"/>
    <property type="molecule type" value="Genomic_DNA"/>
</dbReference>
<dbReference type="RefSeq" id="WP_378533026.1">
    <property type="nucleotide sequence ID" value="NZ_JBHSBH010000008.1"/>
</dbReference>
<dbReference type="Pfam" id="PF00296">
    <property type="entry name" value="Bac_luciferase"/>
    <property type="match status" value="1"/>
</dbReference>
<dbReference type="NCBIfam" id="TIGR04036">
    <property type="entry name" value="LLM_CE1758_fam"/>
    <property type="match status" value="1"/>
</dbReference>
<protein>
    <submittedName>
        <fullName evidence="5">CE1758 family FMN-dependent luciferase-like monooxygenase</fullName>
        <ecNumber evidence="5">1.-.-.-</ecNumber>
    </submittedName>
</protein>
<proteinExistence type="predicted"/>
<evidence type="ECO:0000256" key="1">
    <source>
        <dbReference type="ARBA" id="ARBA00023002"/>
    </source>
</evidence>
<evidence type="ECO:0000259" key="4">
    <source>
        <dbReference type="Pfam" id="PF00296"/>
    </source>
</evidence>
<dbReference type="InterPro" id="IPR023934">
    <property type="entry name" value="LLM_FMN-dep_put"/>
</dbReference>
<evidence type="ECO:0000256" key="2">
    <source>
        <dbReference type="ARBA" id="ARBA00023033"/>
    </source>
</evidence>
<dbReference type="InterPro" id="IPR011251">
    <property type="entry name" value="Luciferase-like_dom"/>
</dbReference>
<keyword evidence="6" id="KW-1185">Reference proteome</keyword>
<dbReference type="PANTHER" id="PTHR30137">
    <property type="entry name" value="LUCIFERASE-LIKE MONOOXYGENASE"/>
    <property type="match status" value="1"/>
</dbReference>
<dbReference type="InterPro" id="IPR050766">
    <property type="entry name" value="Bact_Lucif_Oxidored"/>
</dbReference>
<evidence type="ECO:0000313" key="5">
    <source>
        <dbReference type="EMBL" id="MFC3996712.1"/>
    </source>
</evidence>
<dbReference type="PANTHER" id="PTHR30137:SF8">
    <property type="entry name" value="BLR5498 PROTEIN"/>
    <property type="match status" value="1"/>
</dbReference>
<reference evidence="6" key="1">
    <citation type="journal article" date="2019" name="Int. J. Syst. Evol. Microbiol.">
        <title>The Global Catalogue of Microorganisms (GCM) 10K type strain sequencing project: providing services to taxonomists for standard genome sequencing and annotation.</title>
        <authorList>
            <consortium name="The Broad Institute Genomics Platform"/>
            <consortium name="The Broad Institute Genome Sequencing Center for Infectious Disease"/>
            <person name="Wu L."/>
            <person name="Ma J."/>
        </authorList>
    </citation>
    <scope>NUCLEOTIDE SEQUENCE [LARGE SCALE GENOMIC DNA]</scope>
    <source>
        <strain evidence="6">TBRC 1826</strain>
    </source>
</reference>
<dbReference type="SUPFAM" id="SSF51679">
    <property type="entry name" value="Bacterial luciferase-like"/>
    <property type="match status" value="1"/>
</dbReference>
<evidence type="ECO:0000313" key="6">
    <source>
        <dbReference type="Proteomes" id="UP001595847"/>
    </source>
</evidence>
<feature type="compositionally biased region" description="Polar residues" evidence="3">
    <location>
        <begin position="370"/>
        <end position="381"/>
    </location>
</feature>